<dbReference type="RefSeq" id="WP_127161764.1">
    <property type="nucleotide sequence ID" value="NZ_CP029822.1"/>
</dbReference>
<keyword evidence="6" id="KW-0378">Hydrolase</keyword>
<reference evidence="13" key="1">
    <citation type="submission" date="2018-06" db="EMBL/GenBank/DDBJ databases">
        <title>Complete genome of Pseudomonas insecticola strain QZS01.</title>
        <authorList>
            <person name="Wang J."/>
            <person name="Su Q."/>
        </authorList>
    </citation>
    <scope>NUCLEOTIDE SEQUENCE [LARGE SCALE GENOMIC DNA]</scope>
    <source>
        <strain evidence="13">QZS01</strain>
    </source>
</reference>
<dbReference type="PROSITE" id="PS50883">
    <property type="entry name" value="EAL"/>
    <property type="match status" value="1"/>
</dbReference>
<dbReference type="KEGG" id="emo:DM558_01675"/>
<dbReference type="Proteomes" id="UP000273143">
    <property type="component" value="Chromosome"/>
</dbReference>
<name>A0A3S9XAV1_9GAMM</name>
<feature type="domain" description="EAL" evidence="11">
    <location>
        <begin position="259"/>
        <end position="513"/>
    </location>
</feature>
<dbReference type="PANTHER" id="PTHR33121:SF80">
    <property type="entry name" value="CYCLIC DI-GMP PHOSPHODIESTERASE PDEL"/>
    <property type="match status" value="1"/>
</dbReference>
<dbReference type="GO" id="GO:0005886">
    <property type="term" value="C:plasma membrane"/>
    <property type="evidence" value="ECO:0007669"/>
    <property type="project" value="UniProtKB-SubCell"/>
</dbReference>
<keyword evidence="7 10" id="KW-1133">Transmembrane helix</keyword>
<dbReference type="GO" id="GO:0071111">
    <property type="term" value="F:cyclic-guanylate-specific phosphodiesterase activity"/>
    <property type="evidence" value="ECO:0007669"/>
    <property type="project" value="UniProtKB-EC"/>
</dbReference>
<evidence type="ECO:0000313" key="13">
    <source>
        <dbReference type="Proteomes" id="UP000273143"/>
    </source>
</evidence>
<gene>
    <name evidence="12" type="ORF">DM558_01675</name>
</gene>
<dbReference type="CDD" id="cd01948">
    <property type="entry name" value="EAL"/>
    <property type="match status" value="1"/>
</dbReference>
<dbReference type="PANTHER" id="PTHR33121">
    <property type="entry name" value="CYCLIC DI-GMP PHOSPHODIESTERASE PDEF"/>
    <property type="match status" value="1"/>
</dbReference>
<evidence type="ECO:0000256" key="4">
    <source>
        <dbReference type="ARBA" id="ARBA00022636"/>
    </source>
</evidence>
<proteinExistence type="predicted"/>
<dbReference type="InterPro" id="IPR035919">
    <property type="entry name" value="EAL_sf"/>
</dbReference>
<evidence type="ECO:0000259" key="11">
    <source>
        <dbReference type="PROSITE" id="PS50883"/>
    </source>
</evidence>
<dbReference type="Pfam" id="PF12792">
    <property type="entry name" value="CSS-motif"/>
    <property type="match status" value="1"/>
</dbReference>
<evidence type="ECO:0000256" key="9">
    <source>
        <dbReference type="ARBA" id="ARBA00034290"/>
    </source>
</evidence>
<dbReference type="EMBL" id="CP029822">
    <property type="protein sequence ID" value="AZS49564.1"/>
    <property type="molecule type" value="Genomic_DNA"/>
</dbReference>
<protein>
    <recommendedName>
        <fullName evidence="2">cyclic-guanylate-specific phosphodiesterase</fullName>
        <ecNumber evidence="2">3.1.4.52</ecNumber>
    </recommendedName>
</protein>
<dbReference type="EC" id="3.1.4.52" evidence="2"/>
<dbReference type="InterPro" id="IPR001633">
    <property type="entry name" value="EAL_dom"/>
</dbReference>
<dbReference type="AlphaFoldDB" id="A0A3S9XAV1"/>
<dbReference type="SUPFAM" id="SSF141868">
    <property type="entry name" value="EAL domain-like"/>
    <property type="match status" value="1"/>
</dbReference>
<evidence type="ECO:0000256" key="8">
    <source>
        <dbReference type="ARBA" id="ARBA00023136"/>
    </source>
</evidence>
<sequence length="517" mass="59487">MTRFRSKHFAVLRKFYPLFMSVIIGVVGYMFAYFYTYNQQQTLTVNTNHITLGKIDNLYTSLRSLSIAMNAFITIDCEVAKPGLQEIVTRLPNIRAITLLKDNKPFCSTNEHLKPSDIPPITSDNVAIEPRSFNSYLILWNNQLYFKQIAHDKNMNLLIDVGHYQVLKDILVPRTPFQVIMLKLKNHVITEHGITDTPIKLYQSITERSFRNYNFYVKTGYTVRLDFFSMVKYHPIPLLIVLFASIIAYVLTHWFIRNVANAYYELQSAIKNGHIKAYAQPLIYSHSGQLSGLEILARWHHPKFGLINPDTFIQVAEETGLIIQLTQTLFKQVATTLADYADRLPDQLHVGFNISREHCKSLQLVEDCKKFLVQAKNKTIILVIEITERQLIEVTDMTTKLFKELHELNAKIALDDFGVGNSNLSYLNNFAIDYLKIDRSFVGHIGSDALSKNILDSIIEITQACNIESCAEGVETEEQALYLKEKGVTYQQGYYYLEPIAIEDFVQHPMFQKCLRP</sequence>
<keyword evidence="8 10" id="KW-0472">Membrane</keyword>
<evidence type="ECO:0000256" key="3">
    <source>
        <dbReference type="ARBA" id="ARBA00022475"/>
    </source>
</evidence>
<evidence type="ECO:0000256" key="6">
    <source>
        <dbReference type="ARBA" id="ARBA00022801"/>
    </source>
</evidence>
<feature type="transmembrane region" description="Helical" evidence="10">
    <location>
        <begin position="15"/>
        <end position="35"/>
    </location>
</feature>
<evidence type="ECO:0000256" key="1">
    <source>
        <dbReference type="ARBA" id="ARBA00004651"/>
    </source>
</evidence>
<keyword evidence="5 10" id="KW-0812">Transmembrane</keyword>
<evidence type="ECO:0000256" key="5">
    <source>
        <dbReference type="ARBA" id="ARBA00022692"/>
    </source>
</evidence>
<dbReference type="SMART" id="SM00052">
    <property type="entry name" value="EAL"/>
    <property type="match status" value="1"/>
</dbReference>
<keyword evidence="13" id="KW-1185">Reference proteome</keyword>
<dbReference type="InterPro" id="IPR024744">
    <property type="entry name" value="CSS-motif_dom"/>
</dbReference>
<evidence type="ECO:0000256" key="7">
    <source>
        <dbReference type="ARBA" id="ARBA00022989"/>
    </source>
</evidence>
<evidence type="ECO:0000313" key="12">
    <source>
        <dbReference type="EMBL" id="AZS49564.1"/>
    </source>
</evidence>
<comment type="subcellular location">
    <subcellularLocation>
        <location evidence="1">Cell membrane</location>
        <topology evidence="1">Multi-pass membrane protein</topology>
    </subcellularLocation>
</comment>
<evidence type="ECO:0000256" key="2">
    <source>
        <dbReference type="ARBA" id="ARBA00012282"/>
    </source>
</evidence>
<dbReference type="Gene3D" id="3.20.20.450">
    <property type="entry name" value="EAL domain"/>
    <property type="match status" value="1"/>
</dbReference>
<keyword evidence="3" id="KW-1003">Cell membrane</keyword>
<comment type="catalytic activity">
    <reaction evidence="9">
        <text>3',3'-c-di-GMP + H2O = 5'-phosphoguanylyl(3'-&gt;5')guanosine + H(+)</text>
        <dbReference type="Rhea" id="RHEA:24902"/>
        <dbReference type="ChEBI" id="CHEBI:15377"/>
        <dbReference type="ChEBI" id="CHEBI:15378"/>
        <dbReference type="ChEBI" id="CHEBI:58754"/>
        <dbReference type="ChEBI" id="CHEBI:58805"/>
        <dbReference type="EC" id="3.1.4.52"/>
    </reaction>
</comment>
<feature type="transmembrane region" description="Helical" evidence="10">
    <location>
        <begin position="236"/>
        <end position="256"/>
    </location>
</feature>
<dbReference type="InterPro" id="IPR050706">
    <property type="entry name" value="Cyclic-di-GMP_PDE-like"/>
</dbReference>
<evidence type="ECO:0000256" key="10">
    <source>
        <dbReference type="SAM" id="Phobius"/>
    </source>
</evidence>
<keyword evidence="4" id="KW-0973">c-di-GMP</keyword>
<accession>A0A3S9XAV1</accession>
<organism evidence="12 13">
    <name type="scientific">Entomomonas moraniae</name>
    <dbReference type="NCBI Taxonomy" id="2213226"/>
    <lineage>
        <taxon>Bacteria</taxon>
        <taxon>Pseudomonadati</taxon>
        <taxon>Pseudomonadota</taxon>
        <taxon>Gammaproteobacteria</taxon>
        <taxon>Pseudomonadales</taxon>
        <taxon>Pseudomonadaceae</taxon>
        <taxon>Entomomonas</taxon>
    </lineage>
</organism>
<dbReference type="Pfam" id="PF00563">
    <property type="entry name" value="EAL"/>
    <property type="match status" value="1"/>
</dbReference>